<evidence type="ECO:0000256" key="1">
    <source>
        <dbReference type="ARBA" id="ARBA00004442"/>
    </source>
</evidence>
<dbReference type="PANTHER" id="PTHR30329">
    <property type="entry name" value="STATOR ELEMENT OF FLAGELLAR MOTOR COMPLEX"/>
    <property type="match status" value="1"/>
</dbReference>
<dbReference type="Proteomes" id="UP000466966">
    <property type="component" value="Unassembled WGS sequence"/>
</dbReference>
<reference evidence="7 8" key="1">
    <citation type="submission" date="2019-12" db="EMBL/GenBank/DDBJ databases">
        <title>Genomic-based taxomic classification of the family Erythrobacteraceae.</title>
        <authorList>
            <person name="Xu L."/>
        </authorList>
    </citation>
    <scope>NUCLEOTIDE SEQUENCE [LARGE SCALE GENOMIC DNA]</scope>
    <source>
        <strain evidence="7 8">M0322</strain>
    </source>
</reference>
<organism evidence="7 8">
    <name type="scientific">Alteraurantiacibacter buctensis</name>
    <dbReference type="NCBI Taxonomy" id="1503981"/>
    <lineage>
        <taxon>Bacteria</taxon>
        <taxon>Pseudomonadati</taxon>
        <taxon>Pseudomonadota</taxon>
        <taxon>Alphaproteobacteria</taxon>
        <taxon>Sphingomonadales</taxon>
        <taxon>Erythrobacteraceae</taxon>
        <taxon>Alteraurantiacibacter</taxon>
    </lineage>
</organism>
<evidence type="ECO:0000256" key="2">
    <source>
        <dbReference type="ARBA" id="ARBA00023136"/>
    </source>
</evidence>
<keyword evidence="5" id="KW-0732">Signal</keyword>
<gene>
    <name evidence="7" type="ORF">GRI99_11985</name>
</gene>
<dbReference type="InterPro" id="IPR050330">
    <property type="entry name" value="Bact_OuterMem_StrucFunc"/>
</dbReference>
<dbReference type="InterPro" id="IPR006665">
    <property type="entry name" value="OmpA-like"/>
</dbReference>
<name>A0A844YZ60_9SPHN</name>
<keyword evidence="3" id="KW-0998">Cell outer membrane</keyword>
<dbReference type="OrthoDB" id="113254at2"/>
<feature type="chain" id="PRO_5032365144" evidence="5">
    <location>
        <begin position="27"/>
        <end position="300"/>
    </location>
</feature>
<dbReference type="EMBL" id="WTYV01000004">
    <property type="protein sequence ID" value="MXO72348.1"/>
    <property type="molecule type" value="Genomic_DNA"/>
</dbReference>
<dbReference type="InterPro" id="IPR036737">
    <property type="entry name" value="OmpA-like_sf"/>
</dbReference>
<feature type="domain" description="OmpA-like" evidence="6">
    <location>
        <begin position="167"/>
        <end position="286"/>
    </location>
</feature>
<dbReference type="Pfam" id="PF00691">
    <property type="entry name" value="OmpA"/>
    <property type="match status" value="1"/>
</dbReference>
<dbReference type="RefSeq" id="WP_160772258.1">
    <property type="nucleotide sequence ID" value="NZ_WTYV01000004.1"/>
</dbReference>
<evidence type="ECO:0000256" key="4">
    <source>
        <dbReference type="PROSITE-ProRule" id="PRU00473"/>
    </source>
</evidence>
<keyword evidence="2 4" id="KW-0472">Membrane</keyword>
<dbReference type="AlphaFoldDB" id="A0A844YZ60"/>
<dbReference type="SUPFAM" id="SSF103088">
    <property type="entry name" value="OmpA-like"/>
    <property type="match status" value="1"/>
</dbReference>
<comment type="subcellular location">
    <subcellularLocation>
        <location evidence="1">Cell outer membrane</location>
    </subcellularLocation>
</comment>
<protein>
    <submittedName>
        <fullName evidence="7">OmpA family protein</fullName>
    </submittedName>
</protein>
<dbReference type="CDD" id="cd07185">
    <property type="entry name" value="OmpA_C-like"/>
    <property type="match status" value="1"/>
</dbReference>
<proteinExistence type="predicted"/>
<evidence type="ECO:0000313" key="8">
    <source>
        <dbReference type="Proteomes" id="UP000466966"/>
    </source>
</evidence>
<keyword evidence="8" id="KW-1185">Reference proteome</keyword>
<evidence type="ECO:0000256" key="3">
    <source>
        <dbReference type="ARBA" id="ARBA00023237"/>
    </source>
</evidence>
<dbReference type="Gene3D" id="3.30.1330.60">
    <property type="entry name" value="OmpA-like domain"/>
    <property type="match status" value="1"/>
</dbReference>
<comment type="caution">
    <text evidence="7">The sequence shown here is derived from an EMBL/GenBank/DDBJ whole genome shotgun (WGS) entry which is preliminary data.</text>
</comment>
<evidence type="ECO:0000259" key="6">
    <source>
        <dbReference type="PROSITE" id="PS51123"/>
    </source>
</evidence>
<evidence type="ECO:0000313" key="7">
    <source>
        <dbReference type="EMBL" id="MXO72348.1"/>
    </source>
</evidence>
<feature type="signal peptide" evidence="5">
    <location>
        <begin position="1"/>
        <end position="26"/>
    </location>
</feature>
<evidence type="ECO:0000256" key="5">
    <source>
        <dbReference type="SAM" id="SignalP"/>
    </source>
</evidence>
<dbReference type="PRINTS" id="PR01021">
    <property type="entry name" value="OMPADOMAIN"/>
</dbReference>
<dbReference type="PANTHER" id="PTHR30329:SF21">
    <property type="entry name" value="LIPOPROTEIN YIAD-RELATED"/>
    <property type="match status" value="1"/>
</dbReference>
<dbReference type="InterPro" id="IPR006664">
    <property type="entry name" value="OMP_bac"/>
</dbReference>
<sequence length="300" mass="32296">MQKFTKSPALLLAAVAGVALTAPAGAQSYNANEGVNVTVTADVPSNIDGLSAGPDIEGIVSARDGDRVQITSPDGSTQEVWLSSSTRIRSTGGFLGTNRTDLTRDQLINGMNVEVETLNWTNGLIASSVRMSNRDARTAQMIQHGTNQRFARNEAATEALRGRVANIDQYNIHGTTNVNFDTGKWNLTPAAEAELCRTAQQAQQTPNALLLVVGYTDDVGDEDFNQQLSERRAARVTNFLQQRCGWQPWRMMTPTGMSESDPTADNTTEAGRAANRRVAVNILVSKAVDGIQDDASLASR</sequence>
<accession>A0A844YZ60</accession>
<dbReference type="GO" id="GO:0009279">
    <property type="term" value="C:cell outer membrane"/>
    <property type="evidence" value="ECO:0007669"/>
    <property type="project" value="UniProtKB-SubCell"/>
</dbReference>
<dbReference type="PROSITE" id="PS51123">
    <property type="entry name" value="OMPA_2"/>
    <property type="match status" value="1"/>
</dbReference>